<keyword evidence="1" id="KW-0812">Transmembrane</keyword>
<dbReference type="AlphaFoldDB" id="A0A1M5ZUZ6"/>
<keyword evidence="1" id="KW-0472">Membrane</keyword>
<organism evidence="2 3">
    <name type="scientific">Clostridium intestinale DSM 6191</name>
    <dbReference type="NCBI Taxonomy" id="1121320"/>
    <lineage>
        <taxon>Bacteria</taxon>
        <taxon>Bacillati</taxon>
        <taxon>Bacillota</taxon>
        <taxon>Clostridia</taxon>
        <taxon>Eubacteriales</taxon>
        <taxon>Clostridiaceae</taxon>
        <taxon>Clostridium</taxon>
    </lineage>
</organism>
<evidence type="ECO:0000256" key="1">
    <source>
        <dbReference type="SAM" id="Phobius"/>
    </source>
</evidence>
<keyword evidence="1" id="KW-1133">Transmembrane helix</keyword>
<accession>A0A1M5ZUZ6</accession>
<sequence>MKIKNNLHYIILIIVLFMLVTYIGFDYFSKSKNTTLIPSTISSINNSYNDLDGVNYDFDNIVEICKENLNAISSLKTKDSDYSELLNNYNSYFTSFMSLKDNKNPTSNYIIVLNSLLETLEDIKSYYSNDDTSSTIKNFQYFYKYNRTFLLKELDAAKKSLNAEITNSITTDYSNSMNKFYSTLSAICQNLTPALQRCYDNKSTVDNILNDVYIKQADIKTLKEEITKVSIPPEHYSSFEGLQELVKLCDIYLESMREVLVAESSSPSYDKELKDIYENPFSKYDDLTIRLSEYRESNSPIIK</sequence>
<dbReference type="EMBL" id="FQXU01000011">
    <property type="protein sequence ID" value="SHI27859.1"/>
    <property type="molecule type" value="Genomic_DNA"/>
</dbReference>
<gene>
    <name evidence="2" type="ORF">SAMN02745941_03401</name>
</gene>
<protein>
    <recommendedName>
        <fullName evidence="4">DUF3829 domain-containing protein</fullName>
    </recommendedName>
</protein>
<dbReference type="RefSeq" id="WP_073021398.1">
    <property type="nucleotide sequence ID" value="NZ_FQXU01000011.1"/>
</dbReference>
<evidence type="ECO:0000313" key="3">
    <source>
        <dbReference type="Proteomes" id="UP000184241"/>
    </source>
</evidence>
<evidence type="ECO:0008006" key="4">
    <source>
        <dbReference type="Google" id="ProtNLM"/>
    </source>
</evidence>
<reference evidence="2 3" key="1">
    <citation type="submission" date="2016-11" db="EMBL/GenBank/DDBJ databases">
        <authorList>
            <person name="Jaros S."/>
            <person name="Januszkiewicz K."/>
            <person name="Wedrychowicz H."/>
        </authorList>
    </citation>
    <scope>NUCLEOTIDE SEQUENCE [LARGE SCALE GENOMIC DNA]</scope>
    <source>
        <strain evidence="2 3">DSM 6191</strain>
    </source>
</reference>
<evidence type="ECO:0000313" key="2">
    <source>
        <dbReference type="EMBL" id="SHI27859.1"/>
    </source>
</evidence>
<proteinExistence type="predicted"/>
<name>A0A1M5ZUZ6_9CLOT</name>
<feature type="transmembrane region" description="Helical" evidence="1">
    <location>
        <begin position="7"/>
        <end position="25"/>
    </location>
</feature>
<dbReference type="Proteomes" id="UP000184241">
    <property type="component" value="Unassembled WGS sequence"/>
</dbReference>